<dbReference type="GO" id="GO:0016491">
    <property type="term" value="F:oxidoreductase activity"/>
    <property type="evidence" value="ECO:0007669"/>
    <property type="project" value="UniProtKB-KW"/>
</dbReference>
<keyword evidence="3" id="KW-0560">Oxidoreductase</keyword>
<dbReference type="Proteomes" id="UP000190285">
    <property type="component" value="Unassembled WGS sequence"/>
</dbReference>
<feature type="domain" description="Enoyl reductase (ER)" evidence="4">
    <location>
        <begin position="7"/>
        <end position="334"/>
    </location>
</feature>
<dbReference type="PANTHER" id="PTHR43401:SF2">
    <property type="entry name" value="L-THREONINE 3-DEHYDROGENASE"/>
    <property type="match status" value="1"/>
</dbReference>
<dbReference type="OrthoDB" id="9769198at2"/>
<dbReference type="AlphaFoldDB" id="A0A1T5M1R3"/>
<dbReference type="InterPro" id="IPR050129">
    <property type="entry name" value="Zn_alcohol_dh"/>
</dbReference>
<keyword evidence="1" id="KW-0479">Metal-binding</keyword>
<protein>
    <submittedName>
        <fullName evidence="5">L-gulonate 5-dehydrogenase</fullName>
    </submittedName>
</protein>
<dbReference type="EMBL" id="FUZT01000009">
    <property type="protein sequence ID" value="SKC82035.1"/>
    <property type="molecule type" value="Genomic_DNA"/>
</dbReference>
<evidence type="ECO:0000313" key="5">
    <source>
        <dbReference type="EMBL" id="SKC82035.1"/>
    </source>
</evidence>
<accession>A0A1T5M1R3</accession>
<evidence type="ECO:0000259" key="4">
    <source>
        <dbReference type="SMART" id="SM00829"/>
    </source>
</evidence>
<dbReference type="Gene3D" id="3.40.50.720">
    <property type="entry name" value="NAD(P)-binding Rossmann-like Domain"/>
    <property type="match status" value="1"/>
</dbReference>
<dbReference type="SUPFAM" id="SSF51735">
    <property type="entry name" value="NAD(P)-binding Rossmann-fold domains"/>
    <property type="match status" value="1"/>
</dbReference>
<evidence type="ECO:0000256" key="1">
    <source>
        <dbReference type="ARBA" id="ARBA00022723"/>
    </source>
</evidence>
<dbReference type="InterPro" id="IPR036291">
    <property type="entry name" value="NAD(P)-bd_dom_sf"/>
</dbReference>
<dbReference type="Gene3D" id="3.90.180.10">
    <property type="entry name" value="Medium-chain alcohol dehydrogenases, catalytic domain"/>
    <property type="match status" value="1"/>
</dbReference>
<sequence>MKALRVEKPNNISVVEIPKVRLEKDNEILIKVKAAGICGSDISIYSGQSPVATYPRILGHEVTGIVEEISKSVTKFKVGDHVIIKQTESCNNCYACKHGRDNVCVDLKVRGVNIDGGYCEYITVPETSAYKIPKDLDFKTAVLIEPFTIAFQACSRGRLQKDDTLLVYGAGALGATVIQVAKSFGCKIIAVDIEEEKLIQAKNLGATYAINGKSPTLKEEIQAASENYGPTICIDSVCNPKSFEFLVDIVGNAGRVVLMGFDTRVSEIPQFKITARELDIIGSRLQHDKFEKVIDLFARDIIQPKDMISHVFHFEDIEKAFDVIASKQFRKIVLTF</sequence>
<keyword evidence="2" id="KW-0862">Zinc</keyword>
<dbReference type="InterPro" id="IPR013154">
    <property type="entry name" value="ADH-like_N"/>
</dbReference>
<dbReference type="SUPFAM" id="SSF50129">
    <property type="entry name" value="GroES-like"/>
    <property type="match status" value="1"/>
</dbReference>
<dbReference type="InterPro" id="IPR011032">
    <property type="entry name" value="GroES-like_sf"/>
</dbReference>
<evidence type="ECO:0000313" key="6">
    <source>
        <dbReference type="Proteomes" id="UP000190285"/>
    </source>
</evidence>
<dbReference type="STRING" id="36842.SAMN02194393_03699"/>
<dbReference type="Pfam" id="PF08240">
    <property type="entry name" value="ADH_N"/>
    <property type="match status" value="1"/>
</dbReference>
<dbReference type="RefSeq" id="WP_079493580.1">
    <property type="nucleotide sequence ID" value="NZ_FUZT01000009.1"/>
</dbReference>
<dbReference type="CDD" id="cd08261">
    <property type="entry name" value="Zn_ADH7"/>
    <property type="match status" value="1"/>
</dbReference>
<evidence type="ECO:0000256" key="2">
    <source>
        <dbReference type="ARBA" id="ARBA00022833"/>
    </source>
</evidence>
<evidence type="ECO:0000256" key="3">
    <source>
        <dbReference type="ARBA" id="ARBA00023002"/>
    </source>
</evidence>
<dbReference type="InterPro" id="IPR020843">
    <property type="entry name" value="ER"/>
</dbReference>
<dbReference type="SMART" id="SM00829">
    <property type="entry name" value="PKS_ER"/>
    <property type="match status" value="1"/>
</dbReference>
<dbReference type="Pfam" id="PF00107">
    <property type="entry name" value="ADH_zinc_N"/>
    <property type="match status" value="1"/>
</dbReference>
<gene>
    <name evidence="5" type="ORF">SAMN02194393_03699</name>
</gene>
<proteinExistence type="predicted"/>
<name>A0A1T5M1R3_9FIRM</name>
<dbReference type="GO" id="GO:0046872">
    <property type="term" value="F:metal ion binding"/>
    <property type="evidence" value="ECO:0007669"/>
    <property type="project" value="UniProtKB-KW"/>
</dbReference>
<reference evidence="5 6" key="1">
    <citation type="submission" date="2017-02" db="EMBL/GenBank/DDBJ databases">
        <authorList>
            <person name="Peterson S.W."/>
        </authorList>
    </citation>
    <scope>NUCLEOTIDE SEQUENCE [LARGE SCALE GENOMIC DNA]</scope>
    <source>
        <strain evidence="5 6">M1</strain>
    </source>
</reference>
<dbReference type="PANTHER" id="PTHR43401">
    <property type="entry name" value="L-THREONINE 3-DEHYDROGENASE"/>
    <property type="match status" value="1"/>
</dbReference>
<dbReference type="InterPro" id="IPR013149">
    <property type="entry name" value="ADH-like_C"/>
</dbReference>
<organism evidence="5 6">
    <name type="scientific">Maledivibacter halophilus</name>
    <dbReference type="NCBI Taxonomy" id="36842"/>
    <lineage>
        <taxon>Bacteria</taxon>
        <taxon>Bacillati</taxon>
        <taxon>Bacillota</taxon>
        <taxon>Clostridia</taxon>
        <taxon>Peptostreptococcales</taxon>
        <taxon>Caminicellaceae</taxon>
        <taxon>Maledivibacter</taxon>
    </lineage>
</organism>
<keyword evidence="6" id="KW-1185">Reference proteome</keyword>